<proteinExistence type="inferred from homology"/>
<feature type="binding site" evidence="3">
    <location>
        <position position="13"/>
    </location>
    <ligand>
        <name>Zn(2+)</name>
        <dbReference type="ChEBI" id="CHEBI:29105"/>
    </ligand>
</feature>
<keyword evidence="1 3" id="KW-0479">Metal-binding</keyword>
<dbReference type="HAMAP" id="MF_00649">
    <property type="entry name" value="DNA_gyrase_inhibitor_YacG"/>
    <property type="match status" value="1"/>
</dbReference>
<dbReference type="GO" id="GO:0006355">
    <property type="term" value="P:regulation of DNA-templated transcription"/>
    <property type="evidence" value="ECO:0007669"/>
    <property type="project" value="InterPro"/>
</dbReference>
<dbReference type="InterPro" id="IPR005584">
    <property type="entry name" value="DNA_gyrase_inhibitor_YacG"/>
</dbReference>
<evidence type="ECO:0000313" key="5">
    <source>
        <dbReference type="Proteomes" id="UP000613582"/>
    </source>
</evidence>
<feature type="binding site" evidence="3">
    <location>
        <position position="10"/>
    </location>
    <ligand>
        <name>Zn(2+)</name>
        <dbReference type="ChEBI" id="CHEBI:29105"/>
    </ligand>
</feature>
<organism evidence="4 5">
    <name type="scientific">Aquisalinus flavus</name>
    <dbReference type="NCBI Taxonomy" id="1526572"/>
    <lineage>
        <taxon>Bacteria</taxon>
        <taxon>Pseudomonadati</taxon>
        <taxon>Pseudomonadota</taxon>
        <taxon>Alphaproteobacteria</taxon>
        <taxon>Parvularculales</taxon>
        <taxon>Parvularculaceae</taxon>
        <taxon>Aquisalinus</taxon>
    </lineage>
</organism>
<gene>
    <name evidence="3 4" type="primary">yacG</name>
    <name evidence="4" type="ORF">GCM10011342_07080</name>
</gene>
<name>A0A8J2Y5Q6_9PROT</name>
<dbReference type="GO" id="GO:0008657">
    <property type="term" value="F:DNA topoisomerase type II (double strand cut, ATP-hydrolyzing) inhibitor activity"/>
    <property type="evidence" value="ECO:0007669"/>
    <property type="project" value="UniProtKB-UniRule"/>
</dbReference>
<feature type="binding site" evidence="3">
    <location>
        <position position="29"/>
    </location>
    <ligand>
        <name>Zn(2+)</name>
        <dbReference type="ChEBI" id="CHEBI:29105"/>
    </ligand>
</feature>
<reference evidence="4" key="1">
    <citation type="journal article" date="2014" name="Int. J. Syst. Evol. Microbiol.">
        <title>Complete genome sequence of Corynebacterium casei LMG S-19264T (=DSM 44701T), isolated from a smear-ripened cheese.</title>
        <authorList>
            <consortium name="US DOE Joint Genome Institute (JGI-PGF)"/>
            <person name="Walter F."/>
            <person name="Albersmeier A."/>
            <person name="Kalinowski J."/>
            <person name="Ruckert C."/>
        </authorList>
    </citation>
    <scope>NUCLEOTIDE SEQUENCE</scope>
    <source>
        <strain evidence="4">CGMCC 1.12921</strain>
    </source>
</reference>
<dbReference type="PANTHER" id="PTHR36150">
    <property type="entry name" value="DNA GYRASE INHIBITOR YACG"/>
    <property type="match status" value="1"/>
</dbReference>
<comment type="function">
    <text evidence="3">Inhibits all the catalytic activities of DNA gyrase by preventing its interaction with DNA. Acts by binding directly to the C-terminal domain of GyrB, which probably disrupts DNA binding by the gyrase.</text>
</comment>
<keyword evidence="5" id="KW-1185">Reference proteome</keyword>
<dbReference type="PANTHER" id="PTHR36150:SF1">
    <property type="entry name" value="DNA GYRASE INHIBITOR YACG"/>
    <property type="match status" value="1"/>
</dbReference>
<dbReference type="GO" id="GO:0008270">
    <property type="term" value="F:zinc ion binding"/>
    <property type="evidence" value="ECO:0007669"/>
    <property type="project" value="UniProtKB-UniRule"/>
</dbReference>
<evidence type="ECO:0000256" key="1">
    <source>
        <dbReference type="ARBA" id="ARBA00022723"/>
    </source>
</evidence>
<comment type="subunit">
    <text evidence="3">Interacts with GyrB.</text>
</comment>
<comment type="cofactor">
    <cofactor evidence="3">
        <name>Zn(2+)</name>
        <dbReference type="ChEBI" id="CHEBI:29105"/>
    </cofactor>
    <text evidence="3">Binds 1 zinc ion.</text>
</comment>
<dbReference type="SUPFAM" id="SSF57716">
    <property type="entry name" value="Glucocorticoid receptor-like (DNA-binding domain)"/>
    <property type="match status" value="1"/>
</dbReference>
<keyword evidence="2 3" id="KW-0862">Zinc</keyword>
<evidence type="ECO:0000313" key="4">
    <source>
        <dbReference type="EMBL" id="GGD00642.1"/>
    </source>
</evidence>
<sequence>MSDRQAEQSCAICRKAVDGKYMPFCSKRCADVDLNRWLSGSYAIPGEPVPLGDDDNDEDRS</sequence>
<dbReference type="AlphaFoldDB" id="A0A8J2Y5Q6"/>
<feature type="binding site" evidence="3">
    <location>
        <position position="25"/>
    </location>
    <ligand>
        <name>Zn(2+)</name>
        <dbReference type="ChEBI" id="CHEBI:29105"/>
    </ligand>
</feature>
<dbReference type="Proteomes" id="UP000613582">
    <property type="component" value="Unassembled WGS sequence"/>
</dbReference>
<dbReference type="Gene3D" id="3.30.50.10">
    <property type="entry name" value="Erythroid Transcription Factor GATA-1, subunit A"/>
    <property type="match status" value="1"/>
</dbReference>
<comment type="similarity">
    <text evidence="3">Belongs to the DNA gyrase inhibitor YacG family.</text>
</comment>
<reference evidence="4" key="2">
    <citation type="submission" date="2020-09" db="EMBL/GenBank/DDBJ databases">
        <authorList>
            <person name="Sun Q."/>
            <person name="Zhou Y."/>
        </authorList>
    </citation>
    <scope>NUCLEOTIDE SEQUENCE</scope>
    <source>
        <strain evidence="4">CGMCC 1.12921</strain>
    </source>
</reference>
<protein>
    <recommendedName>
        <fullName evidence="3">DNA gyrase inhibitor YacG</fullName>
    </recommendedName>
</protein>
<dbReference type="EMBL" id="BMGH01000001">
    <property type="protein sequence ID" value="GGD00642.1"/>
    <property type="molecule type" value="Genomic_DNA"/>
</dbReference>
<dbReference type="InterPro" id="IPR013088">
    <property type="entry name" value="Znf_NHR/GATA"/>
</dbReference>
<comment type="caution">
    <text evidence="4">The sequence shown here is derived from an EMBL/GenBank/DDBJ whole genome shotgun (WGS) entry which is preliminary data.</text>
</comment>
<evidence type="ECO:0000256" key="3">
    <source>
        <dbReference type="HAMAP-Rule" id="MF_00649"/>
    </source>
</evidence>
<evidence type="ECO:0000256" key="2">
    <source>
        <dbReference type="ARBA" id="ARBA00022833"/>
    </source>
</evidence>
<dbReference type="Pfam" id="PF03884">
    <property type="entry name" value="YacG"/>
    <property type="match status" value="1"/>
</dbReference>
<dbReference type="RefSeq" id="WP_188159904.1">
    <property type="nucleotide sequence ID" value="NZ_BMGH01000001.1"/>
</dbReference>
<accession>A0A8J2Y5Q6</accession>